<dbReference type="PRINTS" id="PR00344">
    <property type="entry name" value="BCTRLSENSOR"/>
</dbReference>
<dbReference type="InterPro" id="IPR036097">
    <property type="entry name" value="HisK_dim/P_sf"/>
</dbReference>
<organism evidence="15 16">
    <name type="scientific">Kineobactrum sediminis</name>
    <dbReference type="NCBI Taxonomy" id="1905677"/>
    <lineage>
        <taxon>Bacteria</taxon>
        <taxon>Pseudomonadati</taxon>
        <taxon>Pseudomonadota</taxon>
        <taxon>Gammaproteobacteria</taxon>
        <taxon>Cellvibrionales</taxon>
        <taxon>Halieaceae</taxon>
        <taxon>Kineobactrum</taxon>
    </lineage>
</organism>
<dbReference type="InterPro" id="IPR036890">
    <property type="entry name" value="HATPase_C_sf"/>
</dbReference>
<dbReference type="GO" id="GO:0005886">
    <property type="term" value="C:plasma membrane"/>
    <property type="evidence" value="ECO:0007669"/>
    <property type="project" value="TreeGrafter"/>
</dbReference>
<protein>
    <recommendedName>
        <fullName evidence="3">histidine kinase</fullName>
        <ecNumber evidence="3">2.7.13.3</ecNumber>
    </recommendedName>
</protein>
<dbReference type="EMBL" id="PKLZ01000009">
    <property type="protein sequence ID" value="PLW82020.1"/>
    <property type="molecule type" value="Genomic_DNA"/>
</dbReference>
<keyword evidence="7" id="KW-0547">Nucleotide-binding</keyword>
<keyword evidence="10 13" id="KW-1133">Transmembrane helix</keyword>
<gene>
    <name evidence="15" type="ORF">CWI75_13130</name>
</gene>
<evidence type="ECO:0000313" key="15">
    <source>
        <dbReference type="EMBL" id="PLW82020.1"/>
    </source>
</evidence>
<feature type="transmembrane region" description="Helical" evidence="13">
    <location>
        <begin position="37"/>
        <end position="54"/>
    </location>
</feature>
<evidence type="ECO:0000259" key="14">
    <source>
        <dbReference type="PROSITE" id="PS50109"/>
    </source>
</evidence>
<evidence type="ECO:0000256" key="10">
    <source>
        <dbReference type="ARBA" id="ARBA00022989"/>
    </source>
</evidence>
<feature type="transmembrane region" description="Helical" evidence="13">
    <location>
        <begin position="12"/>
        <end position="31"/>
    </location>
</feature>
<dbReference type="InterPro" id="IPR025201">
    <property type="entry name" value="KdpD_TM"/>
</dbReference>
<feature type="transmembrane region" description="Helical" evidence="13">
    <location>
        <begin position="61"/>
        <end position="80"/>
    </location>
</feature>
<dbReference type="InterPro" id="IPR003594">
    <property type="entry name" value="HATPase_dom"/>
</dbReference>
<keyword evidence="5" id="KW-0808">Transferase</keyword>
<evidence type="ECO:0000256" key="1">
    <source>
        <dbReference type="ARBA" id="ARBA00000085"/>
    </source>
</evidence>
<dbReference type="Proteomes" id="UP000234845">
    <property type="component" value="Unassembled WGS sequence"/>
</dbReference>
<dbReference type="AlphaFoldDB" id="A0A2N5Y0V4"/>
<keyword evidence="8 15" id="KW-0418">Kinase</keyword>
<feature type="domain" description="Histidine kinase" evidence="14">
    <location>
        <begin position="244"/>
        <end position="462"/>
    </location>
</feature>
<keyword evidence="11" id="KW-0902">Two-component regulatory system</keyword>
<evidence type="ECO:0000256" key="9">
    <source>
        <dbReference type="ARBA" id="ARBA00022840"/>
    </source>
</evidence>
<evidence type="ECO:0000313" key="16">
    <source>
        <dbReference type="Proteomes" id="UP000234845"/>
    </source>
</evidence>
<feature type="transmembrane region" description="Helical" evidence="13">
    <location>
        <begin position="92"/>
        <end position="108"/>
    </location>
</feature>
<keyword evidence="12 13" id="KW-0472">Membrane</keyword>
<comment type="caution">
    <text evidence="15">The sequence shown here is derived from an EMBL/GenBank/DDBJ whole genome shotgun (WGS) entry which is preliminary data.</text>
</comment>
<dbReference type="PROSITE" id="PS50109">
    <property type="entry name" value="HIS_KIN"/>
    <property type="match status" value="1"/>
</dbReference>
<accession>A0A2N5Y0V4</accession>
<dbReference type="GO" id="GO:0005524">
    <property type="term" value="F:ATP binding"/>
    <property type="evidence" value="ECO:0007669"/>
    <property type="project" value="UniProtKB-KW"/>
</dbReference>
<keyword evidence="9" id="KW-0067">ATP-binding</keyword>
<keyword evidence="4" id="KW-0597">Phosphoprotein</keyword>
<evidence type="ECO:0000256" key="11">
    <source>
        <dbReference type="ARBA" id="ARBA00023012"/>
    </source>
</evidence>
<dbReference type="SUPFAM" id="SSF55874">
    <property type="entry name" value="ATPase domain of HSP90 chaperone/DNA topoisomerase II/histidine kinase"/>
    <property type="match status" value="1"/>
</dbReference>
<dbReference type="InterPro" id="IPR038318">
    <property type="entry name" value="KdpD_sf"/>
</dbReference>
<dbReference type="GO" id="GO:0042802">
    <property type="term" value="F:identical protein binding"/>
    <property type="evidence" value="ECO:0007669"/>
    <property type="project" value="UniProtKB-ARBA"/>
</dbReference>
<dbReference type="Gene3D" id="3.30.565.10">
    <property type="entry name" value="Histidine kinase-like ATPase, C-terminal domain"/>
    <property type="match status" value="1"/>
</dbReference>
<evidence type="ECO:0000256" key="12">
    <source>
        <dbReference type="ARBA" id="ARBA00023136"/>
    </source>
</evidence>
<sequence length="469" mass="50505">MTFDMNGIHNLRGYMAAVAIIAASTVIAFLLPRLMPHASLSLVFLTGVLVAAASGRLGPSLLASILAFLTLNFFFTPPFYTFEVADDGDVMTLAFFLVIATITGNLAARMRKEMARREEALKQLSALYDFSRTLSSTSGADEVRFGLQDQLQQTLGRTVTVYTQREEAVPISSAPTTRLALESGESANTFIVIVGTLEPDEHNIALNLTTLAENALQRIKLAEELETTKIAAETEQLRAALLSSVSHDLRTPLASIIGSTSSLLEYGHSFSEAARTDLLATVLDESRRLDRHIQNLLDMTRLGQGKLSLKRDWVDVSDIIASAVSRLENILDGISLETRVPEGAPLLYVHGALVEQALVNLLDNAARFSPEGGCITIVVTPGPETLQLDICDQGPGIPEEEREKIFDMFYTAKQGDRSQLQGTGLGLAICRGMIAAHGGSVTARSGHDGIGTCFSVTLPVAPSRETTTA</sequence>
<dbReference type="Gene3D" id="1.20.120.620">
    <property type="entry name" value="Backbone structure of the membrane domain of e. Coli histidine kinase receptor kdpd"/>
    <property type="match status" value="1"/>
</dbReference>
<dbReference type="Gene3D" id="1.10.287.130">
    <property type="match status" value="1"/>
</dbReference>
<dbReference type="CDD" id="cd00075">
    <property type="entry name" value="HATPase"/>
    <property type="match status" value="1"/>
</dbReference>
<dbReference type="InterPro" id="IPR004358">
    <property type="entry name" value="Sig_transdc_His_kin-like_C"/>
</dbReference>
<dbReference type="SUPFAM" id="SSF47384">
    <property type="entry name" value="Homodimeric domain of signal transducing histidine kinase"/>
    <property type="match status" value="1"/>
</dbReference>
<dbReference type="Pfam" id="PF13493">
    <property type="entry name" value="DUF4118"/>
    <property type="match status" value="1"/>
</dbReference>
<dbReference type="EC" id="2.7.13.3" evidence="3"/>
<dbReference type="InterPro" id="IPR052023">
    <property type="entry name" value="Histidine_kinase_KdpD"/>
</dbReference>
<evidence type="ECO:0000256" key="2">
    <source>
        <dbReference type="ARBA" id="ARBA00004141"/>
    </source>
</evidence>
<evidence type="ECO:0000256" key="13">
    <source>
        <dbReference type="SAM" id="Phobius"/>
    </source>
</evidence>
<evidence type="ECO:0000256" key="3">
    <source>
        <dbReference type="ARBA" id="ARBA00012438"/>
    </source>
</evidence>
<evidence type="ECO:0000256" key="7">
    <source>
        <dbReference type="ARBA" id="ARBA00022741"/>
    </source>
</evidence>
<dbReference type="PANTHER" id="PTHR45569:SF1">
    <property type="entry name" value="SENSOR PROTEIN KDPD"/>
    <property type="match status" value="1"/>
</dbReference>
<comment type="subcellular location">
    <subcellularLocation>
        <location evidence="2">Membrane</location>
        <topology evidence="2">Multi-pass membrane protein</topology>
    </subcellularLocation>
</comment>
<dbReference type="SMART" id="SM00387">
    <property type="entry name" value="HATPase_c"/>
    <property type="match status" value="1"/>
</dbReference>
<dbReference type="PANTHER" id="PTHR45569">
    <property type="entry name" value="SENSOR PROTEIN KDPD"/>
    <property type="match status" value="1"/>
</dbReference>
<reference evidence="16" key="1">
    <citation type="submission" date="2017-11" db="EMBL/GenBank/DDBJ databases">
        <title>The draft genome sequence of Chromatocurvus sp. F02.</title>
        <authorList>
            <person name="Du Z.-J."/>
            <person name="Chang Y.-Q."/>
        </authorList>
    </citation>
    <scope>NUCLEOTIDE SEQUENCE [LARGE SCALE GENOMIC DNA]</scope>
    <source>
        <strain evidence="16">F02</strain>
    </source>
</reference>
<dbReference type="FunFam" id="3.30.565.10:FF:000042">
    <property type="entry name" value="Two-component sensor histidine kinase KdpD"/>
    <property type="match status" value="1"/>
</dbReference>
<dbReference type="CDD" id="cd00082">
    <property type="entry name" value="HisKA"/>
    <property type="match status" value="1"/>
</dbReference>
<dbReference type="InterPro" id="IPR003661">
    <property type="entry name" value="HisK_dim/P_dom"/>
</dbReference>
<comment type="catalytic activity">
    <reaction evidence="1">
        <text>ATP + protein L-histidine = ADP + protein N-phospho-L-histidine.</text>
        <dbReference type="EC" id="2.7.13.3"/>
    </reaction>
</comment>
<evidence type="ECO:0000256" key="5">
    <source>
        <dbReference type="ARBA" id="ARBA00022679"/>
    </source>
</evidence>
<proteinExistence type="predicted"/>
<dbReference type="SMART" id="SM00388">
    <property type="entry name" value="HisKA"/>
    <property type="match status" value="1"/>
</dbReference>
<dbReference type="GO" id="GO:0000155">
    <property type="term" value="F:phosphorelay sensor kinase activity"/>
    <property type="evidence" value="ECO:0007669"/>
    <property type="project" value="InterPro"/>
</dbReference>
<dbReference type="Pfam" id="PF00512">
    <property type="entry name" value="HisKA"/>
    <property type="match status" value="1"/>
</dbReference>
<evidence type="ECO:0000256" key="6">
    <source>
        <dbReference type="ARBA" id="ARBA00022692"/>
    </source>
</evidence>
<keyword evidence="16" id="KW-1185">Reference proteome</keyword>
<dbReference type="InterPro" id="IPR005467">
    <property type="entry name" value="His_kinase_dom"/>
</dbReference>
<keyword evidence="6 13" id="KW-0812">Transmembrane</keyword>
<evidence type="ECO:0000256" key="8">
    <source>
        <dbReference type="ARBA" id="ARBA00022777"/>
    </source>
</evidence>
<evidence type="ECO:0000256" key="4">
    <source>
        <dbReference type="ARBA" id="ARBA00022553"/>
    </source>
</evidence>
<dbReference type="Pfam" id="PF02518">
    <property type="entry name" value="HATPase_c"/>
    <property type="match status" value="1"/>
</dbReference>
<name>A0A2N5Y0V4_9GAMM</name>